<gene>
    <name evidence="3" type="ORF">AAGS29_11090</name>
</gene>
<comment type="caution">
    <text evidence="3">The sequence shown here is derived from an EMBL/GenBank/DDBJ whole genome shotgun (WGS) entry which is preliminary data.</text>
</comment>
<dbReference type="Gene3D" id="2.120.10.30">
    <property type="entry name" value="TolB, C-terminal domain"/>
    <property type="match status" value="2"/>
</dbReference>
<reference evidence="3 4" key="1">
    <citation type="submission" date="2024-04" db="EMBL/GenBank/DDBJ databases">
        <title>Novel Shewanella species isolated from Baltic Sea sediments.</title>
        <authorList>
            <person name="Martin-Rodriguez A.J."/>
            <person name="Fernandez-Juarez V."/>
            <person name="Valeriano V.D."/>
            <person name="Mihindukulasooriya I."/>
            <person name="Ceresnova L."/>
            <person name="Joffre E."/>
            <person name="Jensie-Markopoulos S."/>
            <person name="Moore E.R.B."/>
            <person name="Sjoling A."/>
        </authorList>
    </citation>
    <scope>NUCLEOTIDE SEQUENCE [LARGE SCALE GENOMIC DNA]</scope>
    <source>
        <strain evidence="3 4">VAX-SP0-0CM-1</strain>
    </source>
</reference>
<dbReference type="SUPFAM" id="SSF50956">
    <property type="entry name" value="Thermostable phytase (3-phytase)"/>
    <property type="match status" value="2"/>
</dbReference>
<organism evidence="3 4">
    <name type="scientific">Shewanella vaxholmensis</name>
    <dbReference type="NCBI Taxonomy" id="3063535"/>
    <lineage>
        <taxon>Bacteria</taxon>
        <taxon>Pseudomonadati</taxon>
        <taxon>Pseudomonadota</taxon>
        <taxon>Gammaproteobacteria</taxon>
        <taxon>Alteromonadales</taxon>
        <taxon>Shewanellaceae</taxon>
        <taxon>Shewanella</taxon>
    </lineage>
</organism>
<evidence type="ECO:0000313" key="3">
    <source>
        <dbReference type="EMBL" id="MEM6249138.1"/>
    </source>
</evidence>
<feature type="signal peptide" evidence="1">
    <location>
        <begin position="1"/>
        <end position="25"/>
    </location>
</feature>
<keyword evidence="1" id="KW-0732">Signal</keyword>
<evidence type="ECO:0000313" key="4">
    <source>
        <dbReference type="Proteomes" id="UP001489333"/>
    </source>
</evidence>
<protein>
    <submittedName>
        <fullName evidence="3">Phytase</fullName>
    </submittedName>
</protein>
<dbReference type="InterPro" id="IPR011042">
    <property type="entry name" value="6-blade_b-propeller_TolB-like"/>
</dbReference>
<sequence length="701" mass="76509">MKKTLLSSAVLLGLIASHTPLTAMANTISVAVQTIAGHKGSQAQPLIFNQDKQSDNTLSHWLFASEQQGLMLQTVSMTQTQQGMQTTAQAPLPAASLLVQGDFELLAFSDPYALTLDRKADRVRPIMLKEINGKPTTNILPLLPMGHFEINWICIQPRTQDGNVYAWFGGESGKSEQWLLGNAAHFSPKLMRSQSIPVNSTDCAIDGDTLYVSEPEAGVWQFDASPFADTSAKLIFPALDNQITGLNLLNGQLLLSDKNGKVMDGKGTQILSFSAPSTKTNDKNEVKAITKAQRLSLAVNANTSAQAKTATFAIYDDKNDRYLFAEQTLSPALPQALTQVSPQKLLATSLPSANTAADAQAWPTTIAENIVEIPAWVESAPSDRPSDTMDDPAIWVHPTEPEKSLILGTNKRWGLLSFNMRGEQVQALPSGRINNVDLRQRVKLGGKSRDIAVATLRDGDKLAFYEIDVAGKITEYPNQATNMTDIYGMCLYQDEQTLYVFANEKSGRIAQYRVDWQQNGPSITLVRDIHTPSQVEGCVVDEAQHALFIGEEDKGIWRFNAKADASTEGKLIIKAEGDLVADVEGISLYQGANIHGKKQDLLVVSSQGNNSYLLYQSTPPYAQVGRFRIGVNLNGMENGHETSIDGSAETDGLAVTHLPVGHGVWQQGMLVVQDGHNHLPDANQAFKWLPWSSIAKQLDMQ</sequence>
<dbReference type="RefSeq" id="WP_342902085.1">
    <property type="nucleotide sequence ID" value="NZ_JBCHKU010000013.1"/>
</dbReference>
<dbReference type="Proteomes" id="UP001489333">
    <property type="component" value="Unassembled WGS sequence"/>
</dbReference>
<dbReference type="PROSITE" id="PS51662">
    <property type="entry name" value="BP_PHYTASE"/>
    <property type="match status" value="2"/>
</dbReference>
<dbReference type="EMBL" id="JBCHKU010000013">
    <property type="protein sequence ID" value="MEM6249138.1"/>
    <property type="molecule type" value="Genomic_DNA"/>
</dbReference>
<proteinExistence type="predicted"/>
<feature type="chain" id="PRO_5046435137" evidence="1">
    <location>
        <begin position="26"/>
        <end position="701"/>
    </location>
</feature>
<name>A0ABU9USA6_9GAMM</name>
<keyword evidence="4" id="KW-1185">Reference proteome</keyword>
<evidence type="ECO:0000259" key="2">
    <source>
        <dbReference type="PROSITE" id="PS51662"/>
    </source>
</evidence>
<dbReference type="Pfam" id="PF02333">
    <property type="entry name" value="Phytase"/>
    <property type="match status" value="1"/>
</dbReference>
<feature type="domain" description="BPP" evidence="2">
    <location>
        <begin position="363"/>
        <end position="698"/>
    </location>
</feature>
<evidence type="ECO:0000256" key="1">
    <source>
        <dbReference type="SAM" id="SignalP"/>
    </source>
</evidence>
<feature type="domain" description="BPP" evidence="2">
    <location>
        <begin position="16"/>
        <end position="337"/>
    </location>
</feature>
<dbReference type="InterPro" id="IPR003431">
    <property type="entry name" value="B-propeller_Phytase"/>
</dbReference>
<accession>A0ABU9USA6</accession>